<dbReference type="GO" id="GO:0042147">
    <property type="term" value="P:retrograde transport, endosome to Golgi"/>
    <property type="evidence" value="ECO:0007669"/>
    <property type="project" value="InterPro"/>
</dbReference>
<dbReference type="GO" id="GO:0000938">
    <property type="term" value="C:GARP complex"/>
    <property type="evidence" value="ECO:0007669"/>
    <property type="project" value="InterPro"/>
</dbReference>
<dbReference type="InterPro" id="IPR007234">
    <property type="entry name" value="Vps53_N"/>
</dbReference>
<feature type="region of interest" description="Disordered" evidence="1">
    <location>
        <begin position="198"/>
        <end position="245"/>
    </location>
</feature>
<dbReference type="AlphaFoldDB" id="A0A8E0VNA2"/>
<accession>A0A8E0VNA2</accession>
<evidence type="ECO:0000313" key="4">
    <source>
        <dbReference type="Proteomes" id="UP000728185"/>
    </source>
</evidence>
<dbReference type="PANTHER" id="PTHR12820:SF0">
    <property type="entry name" value="VACUOLAR PROTEIN SORTING-ASSOCIATED PROTEIN 53 HOMOLOG"/>
    <property type="match status" value="1"/>
</dbReference>
<reference evidence="3" key="1">
    <citation type="submission" date="2019-05" db="EMBL/GenBank/DDBJ databases">
        <title>Annotation for the trematode Fasciolopsis buski.</title>
        <authorList>
            <person name="Choi Y.-J."/>
        </authorList>
    </citation>
    <scope>NUCLEOTIDE SEQUENCE</scope>
    <source>
        <strain evidence="3">HT</strain>
        <tissue evidence="3">Whole worm</tissue>
    </source>
</reference>
<comment type="caution">
    <text evidence="3">The sequence shown here is derived from an EMBL/GenBank/DDBJ whole genome shotgun (WGS) entry which is preliminary data.</text>
</comment>
<protein>
    <submittedName>
        <fullName evidence="3">Vacuolar protein sorting-associated protein 53 protein</fullName>
    </submittedName>
</protein>
<dbReference type="PANTHER" id="PTHR12820">
    <property type="entry name" value="VACUOLAR SORTING PROTEIN 53"/>
    <property type="match status" value="1"/>
</dbReference>
<feature type="compositionally biased region" description="Polar residues" evidence="1">
    <location>
        <begin position="198"/>
        <end position="208"/>
    </location>
</feature>
<evidence type="ECO:0000259" key="2">
    <source>
        <dbReference type="Pfam" id="PF04100"/>
    </source>
</evidence>
<name>A0A8E0VNA2_9TREM</name>
<evidence type="ECO:0000313" key="3">
    <source>
        <dbReference type="EMBL" id="KAA0197568.1"/>
    </source>
</evidence>
<organism evidence="3 4">
    <name type="scientific">Fasciolopsis buskii</name>
    <dbReference type="NCBI Taxonomy" id="27845"/>
    <lineage>
        <taxon>Eukaryota</taxon>
        <taxon>Metazoa</taxon>
        <taxon>Spiralia</taxon>
        <taxon>Lophotrochozoa</taxon>
        <taxon>Platyhelminthes</taxon>
        <taxon>Trematoda</taxon>
        <taxon>Digenea</taxon>
        <taxon>Plagiorchiida</taxon>
        <taxon>Echinostomata</taxon>
        <taxon>Echinostomatoidea</taxon>
        <taxon>Fasciolidae</taxon>
        <taxon>Fasciolopsis</taxon>
    </lineage>
</organism>
<sequence length="272" mass="31096">MGPMMAAYGCVPSVSGLSHELDRIHDVLASRLVKELKALLTISRNITDQAPLIQAACQLIELLPESLQVKVQLLNWFILRQLGEYKELFEPSQTSAWLDKIDHRYAWLRTNLPPLERKLQVLFPTEWHVSEQLLVEFCRITKTDLEVVMKRRQAEMTHNLLIFGLQRTLAFETSLNKMYTNSFLSESDPDVIVHLNEAPTTKRSQSHNPFDDDTDNTETSPTRANRACPVNDGHKVKSEDNKDAGGTMLWRKQPFDGIISRLVEIYVSVTSH</sequence>
<feature type="compositionally biased region" description="Basic and acidic residues" evidence="1">
    <location>
        <begin position="232"/>
        <end position="243"/>
    </location>
</feature>
<feature type="domain" description="Vps53 N-terminal" evidence="2">
    <location>
        <begin position="6"/>
        <end position="195"/>
    </location>
</feature>
<dbReference type="Proteomes" id="UP000728185">
    <property type="component" value="Unassembled WGS sequence"/>
</dbReference>
<proteinExistence type="predicted"/>
<dbReference type="InterPro" id="IPR039766">
    <property type="entry name" value="Vps53"/>
</dbReference>
<gene>
    <name evidence="3" type="ORF">FBUS_08387</name>
</gene>
<dbReference type="OrthoDB" id="10261632at2759"/>
<dbReference type="Pfam" id="PF04100">
    <property type="entry name" value="Vps53_N"/>
    <property type="match status" value="1"/>
</dbReference>
<evidence type="ECO:0000256" key="1">
    <source>
        <dbReference type="SAM" id="MobiDB-lite"/>
    </source>
</evidence>
<keyword evidence="4" id="KW-1185">Reference proteome</keyword>
<dbReference type="GO" id="GO:0005829">
    <property type="term" value="C:cytosol"/>
    <property type="evidence" value="ECO:0007669"/>
    <property type="project" value="GOC"/>
</dbReference>
<dbReference type="EMBL" id="LUCM01002302">
    <property type="protein sequence ID" value="KAA0197568.1"/>
    <property type="molecule type" value="Genomic_DNA"/>
</dbReference>